<sequence length="46" mass="5445">MEFMPPVSNPYMAAQQSESGALHDTYTQQSYQKRSQQRLWRLNQVL</sequence>
<dbReference type="Proteomes" id="UP001527099">
    <property type="component" value="Unassembled WGS sequence"/>
</dbReference>
<protein>
    <submittedName>
        <fullName evidence="2">Uncharacterized protein</fullName>
    </submittedName>
</protein>
<keyword evidence="3" id="KW-1185">Reference proteome</keyword>
<dbReference type="RefSeq" id="WP_154669541.1">
    <property type="nucleotide sequence ID" value="NZ_JAMDMW010000060.1"/>
</dbReference>
<comment type="caution">
    <text evidence="2">The sequence shown here is derived from an EMBL/GenBank/DDBJ whole genome shotgun (WGS) entry which is preliminary data.</text>
</comment>
<reference evidence="2 3" key="1">
    <citation type="submission" date="2022-05" db="EMBL/GenBank/DDBJ databases">
        <title>Genome Sequencing of Bee-Associated Microbes.</title>
        <authorList>
            <person name="Dunlap C."/>
        </authorList>
    </citation>
    <scope>NUCLEOTIDE SEQUENCE [LARGE SCALE GENOMIC DNA]</scope>
    <source>
        <strain evidence="2 3">NRRL B-14421</strain>
    </source>
</reference>
<proteinExistence type="predicted"/>
<feature type="region of interest" description="Disordered" evidence="1">
    <location>
        <begin position="1"/>
        <end position="34"/>
    </location>
</feature>
<feature type="compositionally biased region" description="Polar residues" evidence="1">
    <location>
        <begin position="14"/>
        <end position="34"/>
    </location>
</feature>
<accession>A0ABT4GDM2</accession>
<name>A0ABT4GDM2_9BACL</name>
<evidence type="ECO:0000313" key="3">
    <source>
        <dbReference type="Proteomes" id="UP001527099"/>
    </source>
</evidence>
<gene>
    <name evidence="2" type="ORF">M5X19_14775</name>
</gene>
<evidence type="ECO:0000256" key="1">
    <source>
        <dbReference type="SAM" id="MobiDB-lite"/>
    </source>
</evidence>
<evidence type="ECO:0000313" key="2">
    <source>
        <dbReference type="EMBL" id="MCY9694158.1"/>
    </source>
</evidence>
<dbReference type="EMBL" id="JAMDMX010000045">
    <property type="protein sequence ID" value="MCY9694158.1"/>
    <property type="molecule type" value="Genomic_DNA"/>
</dbReference>
<organism evidence="2 3">
    <name type="scientific">Paenibacillus alginolyticus</name>
    <dbReference type="NCBI Taxonomy" id="59839"/>
    <lineage>
        <taxon>Bacteria</taxon>
        <taxon>Bacillati</taxon>
        <taxon>Bacillota</taxon>
        <taxon>Bacilli</taxon>
        <taxon>Bacillales</taxon>
        <taxon>Paenibacillaceae</taxon>
        <taxon>Paenibacillus</taxon>
    </lineage>
</organism>